<dbReference type="SUPFAM" id="SSF55729">
    <property type="entry name" value="Acyl-CoA N-acyltransferases (Nat)"/>
    <property type="match status" value="1"/>
</dbReference>
<keyword evidence="2" id="KW-1185">Reference proteome</keyword>
<comment type="caution">
    <text evidence="1">The sequence shown here is derived from an EMBL/GenBank/DDBJ whole genome shotgun (WGS) entry which is preliminary data.</text>
</comment>
<protein>
    <submittedName>
        <fullName evidence="1">GNAT family N-acetyltransferase</fullName>
    </submittedName>
</protein>
<reference evidence="1 2" key="1">
    <citation type="submission" date="2024-09" db="EMBL/GenBank/DDBJ databases">
        <authorList>
            <person name="Sun Q."/>
            <person name="Mori K."/>
        </authorList>
    </citation>
    <scope>NUCLEOTIDE SEQUENCE [LARGE SCALE GENOMIC DNA]</scope>
    <source>
        <strain evidence="1 2">KCTC 23076</strain>
    </source>
</reference>
<gene>
    <name evidence="1" type="ORF">ACFFGH_08735</name>
</gene>
<name>A0ABV6RLR9_9GAMM</name>
<dbReference type="PANTHER" id="PTHR47017">
    <property type="entry name" value="ACYL-COA"/>
    <property type="match status" value="1"/>
</dbReference>
<proteinExistence type="predicted"/>
<dbReference type="PANTHER" id="PTHR47017:SF1">
    <property type="entry name" value="ACYL-COA"/>
    <property type="match status" value="1"/>
</dbReference>
<evidence type="ECO:0000313" key="2">
    <source>
        <dbReference type="Proteomes" id="UP001589896"/>
    </source>
</evidence>
<sequence length="384" mass="43299">MIRARAFESLGDIPEAQWDALHDGRNPFVRHAFLHGLEQHDCIREGWGWQPRHCTLWEGERLVAAAPAYVKRNSHGEFVFDHAWAHAYARQGLDYFPKLLAAVPYSPVTGPRLLTSDPALRGPLLQAMVGSAVESGNSSVHVNFHDDHDAAAFGPEWMARLDVQYHWSNDPGWRDFKDFLDAFDHKHRKNIRQERNRVQREGVEFRIVSGRDASEADLAAMHAFYVCTFEEYGNHPALTLGFLQHLASSMPDSLLLIIAERNRSPVAGALCLRGGDTLYGRYWGASERVPGLHFETCYYQGIEYCLRSGLTRFEPGAQGEHKLARGFLPRFVHSSHWIAHPQFREALRDWCGQEAGAVRRYAASLASHLPFRQTDVPAPGPAAG</sequence>
<accession>A0ABV6RLR9</accession>
<dbReference type="RefSeq" id="WP_386667067.1">
    <property type="nucleotide sequence ID" value="NZ_JBHLTG010000001.1"/>
</dbReference>
<dbReference type="Pfam" id="PF04339">
    <property type="entry name" value="FemAB_like"/>
    <property type="match status" value="1"/>
</dbReference>
<dbReference type="EMBL" id="JBHLTG010000001">
    <property type="protein sequence ID" value="MFC0677924.1"/>
    <property type="molecule type" value="Genomic_DNA"/>
</dbReference>
<organism evidence="1 2">
    <name type="scientific">Lysobacter korlensis</name>
    <dbReference type="NCBI Taxonomy" id="553636"/>
    <lineage>
        <taxon>Bacteria</taxon>
        <taxon>Pseudomonadati</taxon>
        <taxon>Pseudomonadota</taxon>
        <taxon>Gammaproteobacteria</taxon>
        <taxon>Lysobacterales</taxon>
        <taxon>Lysobacteraceae</taxon>
        <taxon>Lysobacter</taxon>
    </lineage>
</organism>
<evidence type="ECO:0000313" key="1">
    <source>
        <dbReference type="EMBL" id="MFC0677924.1"/>
    </source>
</evidence>
<dbReference type="Gene3D" id="3.40.630.30">
    <property type="match status" value="1"/>
</dbReference>
<dbReference type="Proteomes" id="UP001589896">
    <property type="component" value="Unassembled WGS sequence"/>
</dbReference>
<dbReference type="InterPro" id="IPR007434">
    <property type="entry name" value="FemAB-like"/>
</dbReference>
<dbReference type="InterPro" id="IPR016181">
    <property type="entry name" value="Acyl_CoA_acyltransferase"/>
</dbReference>